<reference evidence="2 3" key="1">
    <citation type="submission" date="2016-11" db="EMBL/GenBank/DDBJ databases">
        <authorList>
            <person name="Jaros S."/>
            <person name="Januszkiewicz K."/>
            <person name="Wedrychowicz H."/>
        </authorList>
    </citation>
    <scope>NUCLEOTIDE SEQUENCE [LARGE SCALE GENOMIC DNA]</scope>
    <source>
        <strain evidence="2 3">CGMCC 1.12145</strain>
    </source>
</reference>
<keyword evidence="3" id="KW-1185">Reference proteome</keyword>
<dbReference type="STRING" id="1150368.SAMN02927921_00847"/>
<dbReference type="Proteomes" id="UP000182248">
    <property type="component" value="Unassembled WGS sequence"/>
</dbReference>
<accession>A0A1K1MU41</accession>
<protein>
    <submittedName>
        <fullName evidence="2">Uncharacterized protein</fullName>
    </submittedName>
</protein>
<evidence type="ECO:0000256" key="1">
    <source>
        <dbReference type="SAM" id="MobiDB-lite"/>
    </source>
</evidence>
<evidence type="ECO:0000313" key="2">
    <source>
        <dbReference type="EMBL" id="SFW26706.1"/>
    </source>
</evidence>
<gene>
    <name evidence="2" type="ORF">SAMN02927921_00847</name>
</gene>
<dbReference type="AlphaFoldDB" id="A0A1K1MU41"/>
<name>A0A1K1MU41_9FLAO</name>
<dbReference type="EMBL" id="FPJE01000003">
    <property type="protein sequence ID" value="SFW26706.1"/>
    <property type="molecule type" value="Genomic_DNA"/>
</dbReference>
<sequence length="44" mass="5001">MAKLKSHTRNGIDIGNAKKPGEKHYSFPYPEEERQKTTKCPGNI</sequence>
<feature type="compositionally biased region" description="Basic and acidic residues" evidence="1">
    <location>
        <begin position="19"/>
        <end position="36"/>
    </location>
</feature>
<feature type="region of interest" description="Disordered" evidence="1">
    <location>
        <begin position="1"/>
        <end position="44"/>
    </location>
</feature>
<organism evidence="2 3">
    <name type="scientific">Sinomicrobium oceani</name>
    <dbReference type="NCBI Taxonomy" id="1150368"/>
    <lineage>
        <taxon>Bacteria</taxon>
        <taxon>Pseudomonadati</taxon>
        <taxon>Bacteroidota</taxon>
        <taxon>Flavobacteriia</taxon>
        <taxon>Flavobacteriales</taxon>
        <taxon>Flavobacteriaceae</taxon>
        <taxon>Sinomicrobium</taxon>
    </lineage>
</organism>
<dbReference type="RefSeq" id="WP_262507632.1">
    <property type="nucleotide sequence ID" value="NZ_FPJE01000003.1"/>
</dbReference>
<proteinExistence type="predicted"/>
<evidence type="ECO:0000313" key="3">
    <source>
        <dbReference type="Proteomes" id="UP000182248"/>
    </source>
</evidence>